<accession>A0ABY3QJ85</accession>
<dbReference type="EMBL" id="CP088100">
    <property type="protein sequence ID" value="UFW85965.1"/>
    <property type="molecule type" value="Genomic_DNA"/>
</dbReference>
<dbReference type="Pfam" id="PF01391">
    <property type="entry name" value="Collagen"/>
    <property type="match status" value="1"/>
</dbReference>
<keyword evidence="4" id="KW-1185">Reference proteome</keyword>
<feature type="region of interest" description="Disordered" evidence="1">
    <location>
        <begin position="18"/>
        <end position="78"/>
    </location>
</feature>
<evidence type="ECO:0000313" key="4">
    <source>
        <dbReference type="Proteomes" id="UP001430990"/>
    </source>
</evidence>
<evidence type="ECO:0000256" key="2">
    <source>
        <dbReference type="SAM" id="SignalP"/>
    </source>
</evidence>
<keyword evidence="2" id="KW-0732">Signal</keyword>
<protein>
    <submittedName>
        <fullName evidence="3">Collagen-like protein</fullName>
    </submittedName>
</protein>
<reference evidence="3" key="1">
    <citation type="submission" date="2021-11" db="EMBL/GenBank/DDBJ databases">
        <title>Australian commercial rhizobial inoculants.</title>
        <authorList>
            <person name="Kohlmeier M.G."/>
            <person name="O'Hara G.W."/>
            <person name="Colombi E."/>
            <person name="Ramsay J.P."/>
            <person name="Terpolilli J."/>
        </authorList>
    </citation>
    <scope>NUCLEOTIDE SEQUENCE</scope>
    <source>
        <strain evidence="3">CC829</strain>
    </source>
</reference>
<feature type="signal peptide" evidence="2">
    <location>
        <begin position="1"/>
        <end position="17"/>
    </location>
</feature>
<sequence length="124" mass="11812">MQKLIAAALVTAALALAGCGRDPGPKGEPGPQGPAGPQGAQGIQGVPGSQGPAGAQGPQGPQGQKGDKGDKGDPATVNIRAVQADGAVNCDSSETLVSVFCPTGGAADGPKCGTSPTVGLCLKK</sequence>
<gene>
    <name evidence="3" type="ORF">BjapCC829_39775</name>
</gene>
<dbReference type="InterPro" id="IPR008160">
    <property type="entry name" value="Collagen"/>
</dbReference>
<evidence type="ECO:0000313" key="3">
    <source>
        <dbReference type="EMBL" id="UFW85965.1"/>
    </source>
</evidence>
<proteinExistence type="predicted"/>
<feature type="chain" id="PRO_5047547518" evidence="2">
    <location>
        <begin position="18"/>
        <end position="124"/>
    </location>
</feature>
<dbReference type="Proteomes" id="UP001430990">
    <property type="component" value="Chromosome"/>
</dbReference>
<name>A0ABY3QJ85_9BRAD</name>
<evidence type="ECO:0000256" key="1">
    <source>
        <dbReference type="SAM" id="MobiDB-lite"/>
    </source>
</evidence>
<organism evidence="3 4">
    <name type="scientific">Bradyrhizobium barranii</name>
    <dbReference type="NCBI Taxonomy" id="2992140"/>
    <lineage>
        <taxon>Bacteria</taxon>
        <taxon>Pseudomonadati</taxon>
        <taxon>Pseudomonadota</taxon>
        <taxon>Alphaproteobacteria</taxon>
        <taxon>Hyphomicrobiales</taxon>
        <taxon>Nitrobacteraceae</taxon>
        <taxon>Bradyrhizobium</taxon>
    </lineage>
</organism>
<dbReference type="Gene3D" id="1.20.5.320">
    <property type="entry name" value="6-Phosphogluconate Dehydrogenase, domain 3"/>
    <property type="match status" value="1"/>
</dbReference>
<dbReference type="PROSITE" id="PS51257">
    <property type="entry name" value="PROKAR_LIPOPROTEIN"/>
    <property type="match status" value="1"/>
</dbReference>
<dbReference type="RefSeq" id="WP_231143605.1">
    <property type="nucleotide sequence ID" value="NZ_CP088100.1"/>
</dbReference>
<feature type="compositionally biased region" description="Low complexity" evidence="1">
    <location>
        <begin position="35"/>
        <end position="64"/>
    </location>
</feature>